<dbReference type="Proteomes" id="UP000492821">
    <property type="component" value="Unassembled WGS sequence"/>
</dbReference>
<protein>
    <submittedName>
        <fullName evidence="6">UBX domain-containing protein</fullName>
    </submittedName>
</protein>
<keyword evidence="2" id="KW-0963">Cytoplasm</keyword>
<proteinExistence type="predicted"/>
<dbReference type="Pfam" id="PF22566">
    <property type="entry name" value="UBA_8"/>
    <property type="match status" value="1"/>
</dbReference>
<evidence type="ECO:0000313" key="6">
    <source>
        <dbReference type="WBParaSite" id="Pan_g1668.t1"/>
    </source>
</evidence>
<dbReference type="PROSITE" id="PS50033">
    <property type="entry name" value="UBX"/>
    <property type="match status" value="1"/>
</dbReference>
<comment type="subcellular location">
    <subcellularLocation>
        <location evidence="1">Cytoplasm</location>
    </subcellularLocation>
</comment>
<feature type="compositionally biased region" description="Acidic residues" evidence="3">
    <location>
        <begin position="160"/>
        <end position="183"/>
    </location>
</feature>
<feature type="compositionally biased region" description="Low complexity" evidence="3">
    <location>
        <begin position="128"/>
        <end position="159"/>
    </location>
</feature>
<evidence type="ECO:0000256" key="1">
    <source>
        <dbReference type="ARBA" id="ARBA00004496"/>
    </source>
</evidence>
<dbReference type="Pfam" id="PF21021">
    <property type="entry name" value="FAF1"/>
    <property type="match status" value="1"/>
</dbReference>
<accession>A0A7E4V593</accession>
<dbReference type="Gene3D" id="3.40.30.10">
    <property type="entry name" value="Glutaredoxin"/>
    <property type="match status" value="1"/>
</dbReference>
<dbReference type="GO" id="GO:0036503">
    <property type="term" value="P:ERAD pathway"/>
    <property type="evidence" value="ECO:0007669"/>
    <property type="project" value="TreeGrafter"/>
</dbReference>
<feature type="domain" description="UBX" evidence="4">
    <location>
        <begin position="449"/>
        <end position="527"/>
    </location>
</feature>
<dbReference type="InterPro" id="IPR036249">
    <property type="entry name" value="Thioredoxin-like_sf"/>
</dbReference>
<feature type="compositionally biased region" description="Basic and acidic residues" evidence="3">
    <location>
        <begin position="112"/>
        <end position="123"/>
    </location>
</feature>
<feature type="region of interest" description="Disordered" evidence="3">
    <location>
        <begin position="68"/>
        <end position="187"/>
    </location>
</feature>
<reference evidence="5" key="1">
    <citation type="journal article" date="2013" name="Genetics">
        <title>The draft genome and transcriptome of Panagrellus redivivus are shaped by the harsh demands of a free-living lifestyle.</title>
        <authorList>
            <person name="Srinivasan J."/>
            <person name="Dillman A.R."/>
            <person name="Macchietto M.G."/>
            <person name="Heikkinen L."/>
            <person name="Lakso M."/>
            <person name="Fracchia K.M."/>
            <person name="Antoshechkin I."/>
            <person name="Mortazavi A."/>
            <person name="Wong G."/>
            <person name="Sternberg P.W."/>
        </authorList>
    </citation>
    <scope>NUCLEOTIDE SEQUENCE [LARGE SCALE GENOMIC DNA]</scope>
    <source>
        <strain evidence="5">MT8872</strain>
    </source>
</reference>
<dbReference type="InterPro" id="IPR006577">
    <property type="entry name" value="UAS"/>
</dbReference>
<evidence type="ECO:0000259" key="4">
    <source>
        <dbReference type="PROSITE" id="PS50033"/>
    </source>
</evidence>
<dbReference type="InterPro" id="IPR050730">
    <property type="entry name" value="UBX_domain-protein"/>
</dbReference>
<dbReference type="WBParaSite" id="Pan_g1668.t1">
    <property type="protein sequence ID" value="Pan_g1668.t1"/>
    <property type="gene ID" value="Pan_g1668"/>
</dbReference>
<dbReference type="SMART" id="SM00594">
    <property type="entry name" value="UAS"/>
    <property type="match status" value="1"/>
</dbReference>
<dbReference type="InterPro" id="IPR029071">
    <property type="entry name" value="Ubiquitin-like_domsf"/>
</dbReference>
<dbReference type="Gene3D" id="3.10.20.90">
    <property type="entry name" value="Phosphatidylinositol 3-kinase Catalytic Subunit, Chain A, domain 1"/>
    <property type="match status" value="1"/>
</dbReference>
<feature type="region of interest" description="Disordered" evidence="3">
    <location>
        <begin position="382"/>
        <end position="425"/>
    </location>
</feature>
<dbReference type="PANTHER" id="PTHR23322">
    <property type="entry name" value="FAS-ASSOCIATED PROTEIN"/>
    <property type="match status" value="1"/>
</dbReference>
<evidence type="ECO:0000256" key="2">
    <source>
        <dbReference type="ARBA" id="ARBA00022490"/>
    </source>
</evidence>
<reference evidence="6" key="2">
    <citation type="submission" date="2020-10" db="UniProtKB">
        <authorList>
            <consortium name="WormBaseParasite"/>
        </authorList>
    </citation>
    <scope>IDENTIFICATION</scope>
</reference>
<dbReference type="GO" id="GO:0005634">
    <property type="term" value="C:nucleus"/>
    <property type="evidence" value="ECO:0007669"/>
    <property type="project" value="TreeGrafter"/>
</dbReference>
<dbReference type="AlphaFoldDB" id="A0A7E4V593"/>
<keyword evidence="5" id="KW-1185">Reference proteome</keyword>
<dbReference type="InterPro" id="IPR054109">
    <property type="entry name" value="UBA_8"/>
</dbReference>
<dbReference type="GO" id="GO:0005783">
    <property type="term" value="C:endoplasmic reticulum"/>
    <property type="evidence" value="ECO:0007669"/>
    <property type="project" value="TreeGrafter"/>
</dbReference>
<sequence length="530" mass="59685">MNVELTGEQQNLIEQFKDITNTDDRPLAHAMLASVNWDLAQAVELQLNQAADNGGFDPDAENQANARIQRSVNQNAASSSRRSSSDDEPMMPVARPTGSAYRMNVRDLPPVARREYIGREPPRNESGSSSSSLAHSSTASSNHANSAANAAPPAAVVLSSDDEDDDDDDVEYEYDDHMEDDDHDRDSGFVVDVNNDRLPLVPSEYSTLDEALQNFVAVFESRYGGNHPYFCMQPLQAAAAQAFEAPGQDIAARKPLVIYLHNDHSVAANIFATQIMCSASIAPLLKNQFVTWGWDITYSENKARIVNWLEMMNIHDAQQIVQHSGREKYPLMLVLQKDRSVTSVITVISGHDDPDSVMTKLLGALDTYQQIKSRLSAEERARAEREQFRQEQAAEYEASKAQDRAKQEERERVAREEREAEEARVRAEEEAKALQEELKTTLPAEPAASDANAITIRLRYPDSKQVIRRFYMDEPLKYLVHFAGSQGYHNDKYKIFTSDFPRKDVATLDQSKTFRELKWSPREQVIVEEI</sequence>
<dbReference type="InterPro" id="IPR049483">
    <property type="entry name" value="FAF1_2-like_UAS"/>
</dbReference>
<evidence type="ECO:0000256" key="3">
    <source>
        <dbReference type="SAM" id="MobiDB-lite"/>
    </source>
</evidence>
<dbReference type="PANTHER" id="PTHR23322:SF96">
    <property type="entry name" value="FAS-ASSOCIATED FACTOR 1"/>
    <property type="match status" value="1"/>
</dbReference>
<feature type="compositionally biased region" description="Basic and acidic residues" evidence="3">
    <location>
        <begin position="397"/>
        <end position="425"/>
    </location>
</feature>
<dbReference type="InterPro" id="IPR001012">
    <property type="entry name" value="UBX_dom"/>
</dbReference>
<dbReference type="SUPFAM" id="SSF54236">
    <property type="entry name" value="Ubiquitin-like"/>
    <property type="match status" value="1"/>
</dbReference>
<evidence type="ECO:0000313" key="5">
    <source>
        <dbReference type="Proteomes" id="UP000492821"/>
    </source>
</evidence>
<name>A0A7E4V593_PANRE</name>
<dbReference type="Gene3D" id="1.10.8.10">
    <property type="entry name" value="DNA helicase RuvA subunit, C-terminal domain"/>
    <property type="match status" value="1"/>
</dbReference>
<organism evidence="5 6">
    <name type="scientific">Panagrellus redivivus</name>
    <name type="common">Microworm</name>
    <dbReference type="NCBI Taxonomy" id="6233"/>
    <lineage>
        <taxon>Eukaryota</taxon>
        <taxon>Metazoa</taxon>
        <taxon>Ecdysozoa</taxon>
        <taxon>Nematoda</taxon>
        <taxon>Chromadorea</taxon>
        <taxon>Rhabditida</taxon>
        <taxon>Tylenchina</taxon>
        <taxon>Panagrolaimomorpha</taxon>
        <taxon>Panagrolaimoidea</taxon>
        <taxon>Panagrolaimidae</taxon>
        <taxon>Panagrellus</taxon>
    </lineage>
</organism>
<dbReference type="SMART" id="SM00166">
    <property type="entry name" value="UBX"/>
    <property type="match status" value="1"/>
</dbReference>
<dbReference type="Pfam" id="PF00789">
    <property type="entry name" value="UBX"/>
    <property type="match status" value="1"/>
</dbReference>
<dbReference type="GO" id="GO:0043130">
    <property type="term" value="F:ubiquitin binding"/>
    <property type="evidence" value="ECO:0007669"/>
    <property type="project" value="TreeGrafter"/>
</dbReference>
<dbReference type="SUPFAM" id="SSF52833">
    <property type="entry name" value="Thioredoxin-like"/>
    <property type="match status" value="1"/>
</dbReference>